<comment type="caution">
    <text evidence="7">The sequence shown here is derived from an EMBL/GenBank/DDBJ whole genome shotgun (WGS) entry which is preliminary data.</text>
</comment>
<feature type="transmembrane region" description="Helical" evidence="6">
    <location>
        <begin position="160"/>
        <end position="181"/>
    </location>
</feature>
<keyword evidence="2" id="KW-1003">Cell membrane</keyword>
<keyword evidence="4 6" id="KW-1133">Transmembrane helix</keyword>
<proteinExistence type="predicted"/>
<dbReference type="InterPro" id="IPR019108">
    <property type="entry name" value="Caa3_assmbl_CtaG-rel"/>
</dbReference>
<comment type="subcellular location">
    <subcellularLocation>
        <location evidence="1">Cell membrane</location>
        <topology evidence="1">Multi-pass membrane protein</topology>
    </subcellularLocation>
</comment>
<feature type="transmembrane region" description="Helical" evidence="6">
    <location>
        <begin position="129"/>
        <end position="148"/>
    </location>
</feature>
<sequence>MALCRCCLDYCFLDRLPGVLTVTSFVFHESLWHWSSPVWLAVLPALAATFWWRSGSAVQTCFRLLAIAILLLAFTSPIGVLANGYLFSAHMVQHLLLLLVIPLFLLLSLPEETTAALLQRPGWNKIGHLLSIPMLGWCCGLGAMWFWHVPSFCSAATENSLVGLVRNTSFIVAGVAFWWPIFAPIKPVRLDPLLGIVYLFSACLGCTLLGIYITFTPITVCPAFANPADRIGILTAIYKAGFTPGIDQQLGGLLMWVPPCSLYILVIISVMCRWYTQAEATSSSHSAPKSEMPEVTV</sequence>
<evidence type="ECO:0000256" key="6">
    <source>
        <dbReference type="SAM" id="Phobius"/>
    </source>
</evidence>
<dbReference type="EMBL" id="PUIB01000006">
    <property type="protein sequence ID" value="PQO41089.1"/>
    <property type="molecule type" value="Genomic_DNA"/>
</dbReference>
<protein>
    <recommendedName>
        <fullName evidence="9">Cytochrome c oxidase assembly protein</fullName>
    </recommendedName>
</protein>
<feature type="transmembrane region" description="Helical" evidence="6">
    <location>
        <begin position="91"/>
        <end position="109"/>
    </location>
</feature>
<feature type="transmembrane region" description="Helical" evidence="6">
    <location>
        <begin position="64"/>
        <end position="85"/>
    </location>
</feature>
<evidence type="ECO:0000256" key="3">
    <source>
        <dbReference type="ARBA" id="ARBA00022692"/>
    </source>
</evidence>
<organism evidence="7 8">
    <name type="scientific">Blastopirellula marina</name>
    <dbReference type="NCBI Taxonomy" id="124"/>
    <lineage>
        <taxon>Bacteria</taxon>
        <taxon>Pseudomonadati</taxon>
        <taxon>Planctomycetota</taxon>
        <taxon>Planctomycetia</taxon>
        <taxon>Pirellulales</taxon>
        <taxon>Pirellulaceae</taxon>
        <taxon>Blastopirellula</taxon>
    </lineage>
</organism>
<evidence type="ECO:0000256" key="5">
    <source>
        <dbReference type="ARBA" id="ARBA00023136"/>
    </source>
</evidence>
<evidence type="ECO:0000313" key="8">
    <source>
        <dbReference type="Proteomes" id="UP000239388"/>
    </source>
</evidence>
<dbReference type="Proteomes" id="UP000239388">
    <property type="component" value="Unassembled WGS sequence"/>
</dbReference>
<dbReference type="Pfam" id="PF09678">
    <property type="entry name" value="Caa3_CtaG"/>
    <property type="match status" value="1"/>
</dbReference>
<dbReference type="AlphaFoldDB" id="A0A2S8G9I8"/>
<gene>
    <name evidence="7" type="ORF">C5Y98_03790</name>
</gene>
<evidence type="ECO:0000256" key="4">
    <source>
        <dbReference type="ARBA" id="ARBA00022989"/>
    </source>
</evidence>
<accession>A0A2S8G9I8</accession>
<evidence type="ECO:0008006" key="9">
    <source>
        <dbReference type="Google" id="ProtNLM"/>
    </source>
</evidence>
<evidence type="ECO:0000256" key="1">
    <source>
        <dbReference type="ARBA" id="ARBA00004651"/>
    </source>
</evidence>
<feature type="transmembrane region" description="Helical" evidence="6">
    <location>
        <begin position="193"/>
        <end position="215"/>
    </location>
</feature>
<evidence type="ECO:0000256" key="2">
    <source>
        <dbReference type="ARBA" id="ARBA00022475"/>
    </source>
</evidence>
<feature type="transmembrane region" description="Helical" evidence="6">
    <location>
        <begin position="31"/>
        <end position="52"/>
    </location>
</feature>
<reference evidence="7 8" key="1">
    <citation type="submission" date="2018-02" db="EMBL/GenBank/DDBJ databases">
        <title>Comparative genomes isolates from brazilian mangrove.</title>
        <authorList>
            <person name="Araujo J.E."/>
            <person name="Taketani R.G."/>
            <person name="Silva M.C.P."/>
            <person name="Loureco M.V."/>
            <person name="Andreote F.D."/>
        </authorList>
    </citation>
    <scope>NUCLEOTIDE SEQUENCE [LARGE SCALE GENOMIC DNA]</scope>
    <source>
        <strain evidence="7 8">NAP PRIS-MGV</strain>
    </source>
</reference>
<evidence type="ECO:0000313" key="7">
    <source>
        <dbReference type="EMBL" id="PQO41089.1"/>
    </source>
</evidence>
<dbReference type="GO" id="GO:0005886">
    <property type="term" value="C:plasma membrane"/>
    <property type="evidence" value="ECO:0007669"/>
    <property type="project" value="UniProtKB-SubCell"/>
</dbReference>
<keyword evidence="5 6" id="KW-0472">Membrane</keyword>
<keyword evidence="3 6" id="KW-0812">Transmembrane</keyword>
<name>A0A2S8G9I8_9BACT</name>
<feature type="transmembrane region" description="Helical" evidence="6">
    <location>
        <begin position="253"/>
        <end position="275"/>
    </location>
</feature>